<dbReference type="InterPro" id="IPR007329">
    <property type="entry name" value="FMN-bd"/>
</dbReference>
<evidence type="ECO:0000313" key="2">
    <source>
        <dbReference type="EMBL" id="OGZ68616.1"/>
    </source>
</evidence>
<dbReference type="Proteomes" id="UP000176421">
    <property type="component" value="Unassembled WGS sequence"/>
</dbReference>
<comment type="caution">
    <text evidence="2">The sequence shown here is derived from an EMBL/GenBank/DDBJ whole genome shotgun (WGS) entry which is preliminary data.</text>
</comment>
<name>A0A1G2I1E9_9BACT</name>
<dbReference type="EMBL" id="MHOS01000019">
    <property type="protein sequence ID" value="OGZ68616.1"/>
    <property type="molecule type" value="Genomic_DNA"/>
</dbReference>
<evidence type="ECO:0000313" key="3">
    <source>
        <dbReference type="Proteomes" id="UP000176421"/>
    </source>
</evidence>
<dbReference type="AlphaFoldDB" id="A0A1G2I1E9"/>
<protein>
    <recommendedName>
        <fullName evidence="1">FMN-binding domain-containing protein</fullName>
    </recommendedName>
</protein>
<dbReference type="STRING" id="1802206.A3D35_01170"/>
<proteinExistence type="predicted"/>
<sequence length="175" mass="19033">MKKLPLIVSVLLVVLIGGYIVYQKFFLGSVSDQNPIIGKQQDNSSNIQQNQVNNMMGSSTGMNPMMKNDSYIGDLVDAFYGPMQVEAVISSGKLTDIKLLQYPNDRGNTIRISDESLPVLKSEAIQKQTANVDIVSGATQTSEAFMKSLASALTKAGFENQPNGIKVTPPQKFDL</sequence>
<accession>A0A1G2I1E9</accession>
<dbReference type="Pfam" id="PF04205">
    <property type="entry name" value="FMN_bind"/>
    <property type="match status" value="1"/>
</dbReference>
<dbReference type="Gene3D" id="3.90.1010.20">
    <property type="match status" value="1"/>
</dbReference>
<dbReference type="GO" id="GO:0010181">
    <property type="term" value="F:FMN binding"/>
    <property type="evidence" value="ECO:0007669"/>
    <property type="project" value="InterPro"/>
</dbReference>
<gene>
    <name evidence="2" type="ORF">A3D35_01170</name>
</gene>
<reference evidence="2 3" key="1">
    <citation type="journal article" date="2016" name="Nat. Commun.">
        <title>Thousands of microbial genomes shed light on interconnected biogeochemical processes in an aquifer system.</title>
        <authorList>
            <person name="Anantharaman K."/>
            <person name="Brown C.T."/>
            <person name="Hug L.A."/>
            <person name="Sharon I."/>
            <person name="Castelle C.J."/>
            <person name="Probst A.J."/>
            <person name="Thomas B.C."/>
            <person name="Singh A."/>
            <person name="Wilkins M.J."/>
            <person name="Karaoz U."/>
            <person name="Brodie E.L."/>
            <person name="Williams K.H."/>
            <person name="Hubbard S.S."/>
            <person name="Banfield J.F."/>
        </authorList>
    </citation>
    <scope>NUCLEOTIDE SEQUENCE [LARGE SCALE GENOMIC DNA]</scope>
</reference>
<feature type="domain" description="FMN-binding" evidence="1">
    <location>
        <begin position="78"/>
        <end position="156"/>
    </location>
</feature>
<organism evidence="2 3">
    <name type="scientific">Candidatus Staskawiczbacteria bacterium RIFCSPHIGHO2_02_FULL_34_9</name>
    <dbReference type="NCBI Taxonomy" id="1802206"/>
    <lineage>
        <taxon>Bacteria</taxon>
        <taxon>Candidatus Staskawicziibacteriota</taxon>
    </lineage>
</organism>
<dbReference type="GO" id="GO:0016020">
    <property type="term" value="C:membrane"/>
    <property type="evidence" value="ECO:0007669"/>
    <property type="project" value="InterPro"/>
</dbReference>
<dbReference type="SMART" id="SM00900">
    <property type="entry name" value="FMN_bind"/>
    <property type="match status" value="1"/>
</dbReference>
<evidence type="ECO:0000259" key="1">
    <source>
        <dbReference type="SMART" id="SM00900"/>
    </source>
</evidence>